<dbReference type="Pfam" id="PF02518">
    <property type="entry name" value="HATPase_c"/>
    <property type="match status" value="1"/>
</dbReference>
<keyword evidence="5" id="KW-0547">Nucleotide-binding</keyword>
<dbReference type="SUPFAM" id="SSF55874">
    <property type="entry name" value="ATPase domain of HSP90 chaperone/DNA topoisomerase II/histidine kinase"/>
    <property type="match status" value="1"/>
</dbReference>
<dbReference type="OrthoDB" id="1223659at2"/>
<dbReference type="SUPFAM" id="SSF48452">
    <property type="entry name" value="TPR-like"/>
    <property type="match status" value="2"/>
</dbReference>
<dbReference type="AlphaFoldDB" id="A0A1M7L6F8"/>
<evidence type="ECO:0000313" key="12">
    <source>
        <dbReference type="EMBL" id="SHM73079.1"/>
    </source>
</evidence>
<dbReference type="GO" id="GO:0005524">
    <property type="term" value="F:ATP binding"/>
    <property type="evidence" value="ECO:0007669"/>
    <property type="project" value="UniProtKB-KW"/>
</dbReference>
<sequence length="645" mass="73628">MSARYTLILLSLLLPCMALGQKPTAVKPYLDSVKHYRYLAPEKARVFASQGMDIALKVKDSNGIGQLLLQQGMIDDNDGNFEQSKQKYEHALEIFRSLDSAKGQASTEIRIGVVYLRNGNYDKAIAEFLKALKISEGVKDKFGIMEAYYNISWVYLDQLKNEQALEYLKLAESYNEQLPFSNISLNIYNHFGVVYNRLNKYQEGKFYLEKGYELSKDRPEYQGLNINILNNLGGIYAKQGNNQKAIALSEEALHRSRNINNYLRELQSLLALSKIYGKEQPHKAISYLNQAVLLARKQKVPRQEIRYLEALTELYIAEKDYKSALETKTRQYVVADSFFYKTMSQNIEALKAEYELTKSNARIKELNLINNKHQMELRHVALIRNITIVAILLLLIILGLLYNQYRIKQQSNKEINLKNTSLQHLLVEKEWLMKEIHHRVKNNLQIVISLLNTQSKYLDNKEAIASIQESIQRMQAISLIHLKLYQSKNTAFVHMPNYINELIAYLDTGLTGEKLISFNVHSDPVDLDISQAIPIGLILNETITNAIKHAFLNSTNNTITIEMKKEEGNNITLDISDNGRGIPSGFDIEHSDTMGIRLIRGLAKQINGKIRFTSNAGLHVHIRFVAESNLMLLHTHPADHAAAIS</sequence>
<organism evidence="12 13">
    <name type="scientific">Chitinophaga jiangningensis</name>
    <dbReference type="NCBI Taxonomy" id="1419482"/>
    <lineage>
        <taxon>Bacteria</taxon>
        <taxon>Pseudomonadati</taxon>
        <taxon>Bacteroidota</taxon>
        <taxon>Chitinophagia</taxon>
        <taxon>Chitinophagales</taxon>
        <taxon>Chitinophagaceae</taxon>
        <taxon>Chitinophaga</taxon>
    </lineage>
</organism>
<keyword evidence="8" id="KW-0802">TPR repeat</keyword>
<keyword evidence="6 12" id="KW-0418">Kinase</keyword>
<keyword evidence="7" id="KW-0067">ATP-binding</keyword>
<keyword evidence="9" id="KW-1133">Transmembrane helix</keyword>
<dbReference type="Gene3D" id="1.25.40.10">
    <property type="entry name" value="Tetratricopeptide repeat domain"/>
    <property type="match status" value="2"/>
</dbReference>
<evidence type="ECO:0000256" key="7">
    <source>
        <dbReference type="ARBA" id="ARBA00022840"/>
    </source>
</evidence>
<dbReference type="GO" id="GO:0004673">
    <property type="term" value="F:protein histidine kinase activity"/>
    <property type="evidence" value="ECO:0007669"/>
    <property type="project" value="UniProtKB-EC"/>
</dbReference>
<dbReference type="InterPro" id="IPR011990">
    <property type="entry name" value="TPR-like_helical_dom_sf"/>
</dbReference>
<dbReference type="PANTHER" id="PTHR41523:SF8">
    <property type="entry name" value="ETHYLENE RESPONSE SENSOR PROTEIN"/>
    <property type="match status" value="1"/>
</dbReference>
<dbReference type="STRING" id="1419482.SAMN05444266_110141"/>
<evidence type="ECO:0000256" key="8">
    <source>
        <dbReference type="PROSITE-ProRule" id="PRU00339"/>
    </source>
</evidence>
<dbReference type="EMBL" id="FRBL01000010">
    <property type="protein sequence ID" value="SHM73079.1"/>
    <property type="molecule type" value="Genomic_DNA"/>
</dbReference>
<dbReference type="InterPro" id="IPR036890">
    <property type="entry name" value="HATPase_C_sf"/>
</dbReference>
<dbReference type="InterPro" id="IPR011495">
    <property type="entry name" value="Sig_transdc_His_kin_sub2_dim/P"/>
</dbReference>
<dbReference type="PROSITE" id="PS50005">
    <property type="entry name" value="TPR"/>
    <property type="match status" value="1"/>
</dbReference>
<feature type="signal peptide" evidence="10">
    <location>
        <begin position="1"/>
        <end position="20"/>
    </location>
</feature>
<feature type="chain" id="PRO_5013246555" description="histidine kinase" evidence="10">
    <location>
        <begin position="21"/>
        <end position="645"/>
    </location>
</feature>
<feature type="transmembrane region" description="Helical" evidence="9">
    <location>
        <begin position="382"/>
        <end position="402"/>
    </location>
</feature>
<dbReference type="RefSeq" id="WP_083550742.1">
    <property type="nucleotide sequence ID" value="NZ_FRBL01000010.1"/>
</dbReference>
<dbReference type="PANTHER" id="PTHR41523">
    <property type="entry name" value="TWO-COMPONENT SYSTEM SENSOR PROTEIN"/>
    <property type="match status" value="1"/>
</dbReference>
<evidence type="ECO:0000259" key="11">
    <source>
        <dbReference type="SMART" id="SM00387"/>
    </source>
</evidence>
<evidence type="ECO:0000256" key="1">
    <source>
        <dbReference type="ARBA" id="ARBA00000085"/>
    </source>
</evidence>
<feature type="domain" description="Histidine kinase/HSP90-like ATPase" evidence="11">
    <location>
        <begin position="530"/>
        <end position="628"/>
    </location>
</feature>
<accession>A0A1M7L6F8</accession>
<dbReference type="InterPro" id="IPR003594">
    <property type="entry name" value="HATPase_dom"/>
</dbReference>
<dbReference type="PROSITE" id="PS50293">
    <property type="entry name" value="TPR_REGION"/>
    <property type="match status" value="1"/>
</dbReference>
<reference evidence="12 13" key="1">
    <citation type="submission" date="2016-11" db="EMBL/GenBank/DDBJ databases">
        <authorList>
            <person name="Jaros S."/>
            <person name="Januszkiewicz K."/>
            <person name="Wedrychowicz H."/>
        </authorList>
    </citation>
    <scope>NUCLEOTIDE SEQUENCE [LARGE SCALE GENOMIC DNA]</scope>
    <source>
        <strain evidence="12 13">DSM 27406</strain>
    </source>
</reference>
<evidence type="ECO:0000256" key="4">
    <source>
        <dbReference type="ARBA" id="ARBA00022679"/>
    </source>
</evidence>
<dbReference type="InterPro" id="IPR019734">
    <property type="entry name" value="TPR_rpt"/>
</dbReference>
<name>A0A1M7L6F8_9BACT</name>
<keyword evidence="4" id="KW-0808">Transferase</keyword>
<keyword evidence="3" id="KW-0597">Phosphoprotein</keyword>
<evidence type="ECO:0000256" key="9">
    <source>
        <dbReference type="SAM" id="Phobius"/>
    </source>
</evidence>
<evidence type="ECO:0000256" key="3">
    <source>
        <dbReference type="ARBA" id="ARBA00022553"/>
    </source>
</evidence>
<comment type="catalytic activity">
    <reaction evidence="1">
        <text>ATP + protein L-histidine = ADP + protein N-phospho-L-histidine.</text>
        <dbReference type="EC" id="2.7.13.3"/>
    </reaction>
</comment>
<keyword evidence="9" id="KW-0472">Membrane</keyword>
<evidence type="ECO:0000256" key="5">
    <source>
        <dbReference type="ARBA" id="ARBA00022741"/>
    </source>
</evidence>
<feature type="repeat" description="TPR" evidence="8">
    <location>
        <begin position="105"/>
        <end position="138"/>
    </location>
</feature>
<evidence type="ECO:0000256" key="10">
    <source>
        <dbReference type="SAM" id="SignalP"/>
    </source>
</evidence>
<gene>
    <name evidence="12" type="ORF">SAMN05444266_110141</name>
</gene>
<proteinExistence type="predicted"/>
<protein>
    <recommendedName>
        <fullName evidence="2">histidine kinase</fullName>
        <ecNumber evidence="2">2.7.13.3</ecNumber>
    </recommendedName>
</protein>
<dbReference type="Pfam" id="PF13181">
    <property type="entry name" value="TPR_8"/>
    <property type="match status" value="1"/>
</dbReference>
<dbReference type="Gene3D" id="3.30.565.10">
    <property type="entry name" value="Histidine kinase-like ATPase, C-terminal domain"/>
    <property type="match status" value="1"/>
</dbReference>
<dbReference type="SMART" id="SM00028">
    <property type="entry name" value="TPR"/>
    <property type="match status" value="5"/>
</dbReference>
<dbReference type="Gene3D" id="3.30.450.20">
    <property type="entry name" value="PAS domain"/>
    <property type="match status" value="1"/>
</dbReference>
<evidence type="ECO:0000256" key="2">
    <source>
        <dbReference type="ARBA" id="ARBA00012438"/>
    </source>
</evidence>
<keyword evidence="13" id="KW-1185">Reference proteome</keyword>
<evidence type="ECO:0000313" key="13">
    <source>
        <dbReference type="Proteomes" id="UP000184420"/>
    </source>
</evidence>
<evidence type="ECO:0000256" key="6">
    <source>
        <dbReference type="ARBA" id="ARBA00022777"/>
    </source>
</evidence>
<keyword evidence="9" id="KW-0812">Transmembrane</keyword>
<dbReference type="Pfam" id="PF07568">
    <property type="entry name" value="HisKA_2"/>
    <property type="match status" value="1"/>
</dbReference>
<keyword evidence="10" id="KW-0732">Signal</keyword>
<dbReference type="Proteomes" id="UP000184420">
    <property type="component" value="Unassembled WGS sequence"/>
</dbReference>
<dbReference type="SMART" id="SM00387">
    <property type="entry name" value="HATPase_c"/>
    <property type="match status" value="1"/>
</dbReference>
<dbReference type="EC" id="2.7.13.3" evidence="2"/>
<dbReference type="Pfam" id="PF13424">
    <property type="entry name" value="TPR_12"/>
    <property type="match status" value="2"/>
</dbReference>